<evidence type="ECO:0000256" key="1">
    <source>
        <dbReference type="ARBA" id="ARBA00006484"/>
    </source>
</evidence>
<dbReference type="PANTHER" id="PTHR43669:SF14">
    <property type="entry name" value="OXIDOREDUCTASE"/>
    <property type="match status" value="1"/>
</dbReference>
<dbReference type="EMBL" id="JARGEQ010000006">
    <property type="protein sequence ID" value="MDF1584947.1"/>
    <property type="molecule type" value="Genomic_DNA"/>
</dbReference>
<keyword evidence="2" id="KW-0560">Oxidoreductase</keyword>
<dbReference type="GO" id="GO:0016491">
    <property type="term" value="F:oxidoreductase activity"/>
    <property type="evidence" value="ECO:0007669"/>
    <property type="project" value="UniProtKB-KW"/>
</dbReference>
<dbReference type="InterPro" id="IPR036291">
    <property type="entry name" value="NAD(P)-bd_dom_sf"/>
</dbReference>
<name>A0AAP3UXB8_9PROT</name>
<protein>
    <submittedName>
        <fullName evidence="4">SDR family oxidoreductase</fullName>
    </submittedName>
</protein>
<dbReference type="SUPFAM" id="SSF51735">
    <property type="entry name" value="NAD(P)-binding Rossmann-fold domains"/>
    <property type="match status" value="1"/>
</dbReference>
<comment type="caution">
    <text evidence="4">The sequence shown here is derived from an EMBL/GenBank/DDBJ whole genome shotgun (WGS) entry which is preliminary data.</text>
</comment>
<dbReference type="AlphaFoldDB" id="A0AAP3UXB8"/>
<dbReference type="Proteomes" id="UP001301140">
    <property type="component" value="Unassembled WGS sequence"/>
</dbReference>
<organism evidence="4 5">
    <name type="scientific">Marinimicrococcus flavescens</name>
    <dbReference type="NCBI Taxonomy" id="3031815"/>
    <lineage>
        <taxon>Bacteria</taxon>
        <taxon>Pseudomonadati</taxon>
        <taxon>Pseudomonadota</taxon>
        <taxon>Alphaproteobacteria</taxon>
        <taxon>Geminicoccales</taxon>
        <taxon>Geminicoccaceae</taxon>
        <taxon>Marinimicrococcus</taxon>
    </lineage>
</organism>
<dbReference type="InterPro" id="IPR002347">
    <property type="entry name" value="SDR_fam"/>
</dbReference>
<evidence type="ECO:0000313" key="4">
    <source>
        <dbReference type="EMBL" id="MDF1584947.1"/>
    </source>
</evidence>
<proteinExistence type="inferred from homology"/>
<dbReference type="PRINTS" id="PR00081">
    <property type="entry name" value="GDHRDH"/>
</dbReference>
<evidence type="ECO:0000256" key="2">
    <source>
        <dbReference type="ARBA" id="ARBA00023002"/>
    </source>
</evidence>
<gene>
    <name evidence="4" type="ORF">PZ740_00945</name>
</gene>
<comment type="similarity">
    <text evidence="1">Belongs to the short-chain dehydrogenases/reductases (SDR) family.</text>
</comment>
<reference evidence="4 5" key="1">
    <citation type="submission" date="2023-03" db="EMBL/GenBank/DDBJ databases">
        <title>YIM 152171 draft genome.</title>
        <authorList>
            <person name="Yang Z."/>
        </authorList>
    </citation>
    <scope>NUCLEOTIDE SEQUENCE [LARGE SCALE GENOMIC DNA]</scope>
    <source>
        <strain evidence="4 5">YIM 152171</strain>
    </source>
</reference>
<sequence length="254" mass="26975">MSSLFWLENRIALVSGASRGLGFAMAEALAAHGAHVILNGRNAATLEKAAGRLKDMGYGAEALAFDVTDAAAAVDAVERIREVHGRLDILINNAGVQHRVPLTEWQDGDFERLLASHLTSSFRLSREAAKLMIAQKRGRIINTGSVAAILARPTIHGYIAAKTGLHGLTRSMAAELGPQGITVNAIVPGYFATEMNEALLADKDFTGWVEKRTPLGRWAQPHELGGAAVFLASDAGSYVNGHLLVVDGGMSITL</sequence>
<evidence type="ECO:0000259" key="3">
    <source>
        <dbReference type="SMART" id="SM00822"/>
    </source>
</evidence>
<dbReference type="InterPro" id="IPR057326">
    <property type="entry name" value="KR_dom"/>
</dbReference>
<accession>A0AAP3UXB8</accession>
<dbReference type="NCBIfam" id="NF004778">
    <property type="entry name" value="PRK06124.1"/>
    <property type="match status" value="1"/>
</dbReference>
<feature type="domain" description="Ketoreductase" evidence="3">
    <location>
        <begin position="10"/>
        <end position="189"/>
    </location>
</feature>
<dbReference type="Pfam" id="PF13561">
    <property type="entry name" value="adh_short_C2"/>
    <property type="match status" value="1"/>
</dbReference>
<dbReference type="SMART" id="SM00822">
    <property type="entry name" value="PKS_KR"/>
    <property type="match status" value="1"/>
</dbReference>
<keyword evidence="5" id="KW-1185">Reference proteome</keyword>
<dbReference type="PRINTS" id="PR00080">
    <property type="entry name" value="SDRFAMILY"/>
</dbReference>
<dbReference type="NCBIfam" id="NF005559">
    <property type="entry name" value="PRK07231.1"/>
    <property type="match status" value="1"/>
</dbReference>
<dbReference type="PANTHER" id="PTHR43669">
    <property type="entry name" value="5-KETO-D-GLUCONATE 5-REDUCTASE"/>
    <property type="match status" value="1"/>
</dbReference>
<dbReference type="Gene3D" id="3.40.50.720">
    <property type="entry name" value="NAD(P)-binding Rossmann-like Domain"/>
    <property type="match status" value="1"/>
</dbReference>
<dbReference type="FunFam" id="3.40.50.720:FF:000084">
    <property type="entry name" value="Short-chain dehydrogenase reductase"/>
    <property type="match status" value="1"/>
</dbReference>
<evidence type="ECO:0000313" key="5">
    <source>
        <dbReference type="Proteomes" id="UP001301140"/>
    </source>
</evidence>
<dbReference type="RefSeq" id="WP_327787355.1">
    <property type="nucleotide sequence ID" value="NZ_JARGEQ010000006.1"/>
</dbReference>